<dbReference type="Proteomes" id="UP000246145">
    <property type="component" value="Unassembled WGS sequence"/>
</dbReference>
<comment type="caution">
    <text evidence="3">The sequence shown here is derived from an EMBL/GenBank/DDBJ whole genome shotgun (WGS) entry which is preliminary data.</text>
</comment>
<dbReference type="AlphaFoldDB" id="A0A2U1CMY5"/>
<dbReference type="InterPro" id="IPR005064">
    <property type="entry name" value="BUG"/>
</dbReference>
<dbReference type="PROSITE" id="PS51318">
    <property type="entry name" value="TAT"/>
    <property type="match status" value="1"/>
</dbReference>
<dbReference type="InterPro" id="IPR042100">
    <property type="entry name" value="Bug_dom1"/>
</dbReference>
<accession>A0A2U1CMY5</accession>
<dbReference type="Gene3D" id="3.40.190.10">
    <property type="entry name" value="Periplasmic binding protein-like II"/>
    <property type="match status" value="1"/>
</dbReference>
<keyword evidence="4" id="KW-1185">Reference proteome</keyword>
<evidence type="ECO:0000256" key="2">
    <source>
        <dbReference type="SAM" id="SignalP"/>
    </source>
</evidence>
<dbReference type="RefSeq" id="WP_243410875.1">
    <property type="nucleotide sequence ID" value="NZ_JACCEX010000002.1"/>
</dbReference>
<feature type="signal peptide" evidence="2">
    <location>
        <begin position="1"/>
        <end position="36"/>
    </location>
</feature>
<proteinExistence type="inferred from homology"/>
<feature type="chain" id="PRO_5015576083" evidence="2">
    <location>
        <begin position="37"/>
        <end position="335"/>
    </location>
</feature>
<name>A0A2U1CMY5_9BURK</name>
<dbReference type="PANTHER" id="PTHR42928:SF5">
    <property type="entry name" value="BLR1237 PROTEIN"/>
    <property type="match status" value="1"/>
</dbReference>
<dbReference type="CDD" id="cd07012">
    <property type="entry name" value="PBP2_Bug_TTT"/>
    <property type="match status" value="1"/>
</dbReference>
<dbReference type="SUPFAM" id="SSF53850">
    <property type="entry name" value="Periplasmic binding protein-like II"/>
    <property type="match status" value="1"/>
</dbReference>
<sequence length="335" mass="35592">MKTAYSPRRRHLLGRGLTLAALATTVLALAPAPAPAQQWPSKPVTVIVNFPPGGAADKIARAITQPLSETLGQSFVVENKAGAGGNIGGDAAAKAAPDGYTFLMSSGGMVSINPLIYDNMTFDPKKDLEPVAAAARVIVYLETKPDVPVNNVQEFIDYLKKNPGKLNYGSPGNGSSPHLAGELFKEKAGVDAVHIPYRGAAPAMRDLLGGQIDFMFDPGIGLSSVEAGKLKLLAIGSMHRSSRFPDVPTLHEAGLTDFDADTYFGFYAPAGTPPEIIKKMNAEINKIVNSDKFKETLAVMGSEPASMTPEEFGQKAVDDAERFGKLIRERHIMGG</sequence>
<dbReference type="InterPro" id="IPR006311">
    <property type="entry name" value="TAT_signal"/>
</dbReference>
<evidence type="ECO:0000256" key="1">
    <source>
        <dbReference type="ARBA" id="ARBA00006987"/>
    </source>
</evidence>
<evidence type="ECO:0000313" key="4">
    <source>
        <dbReference type="Proteomes" id="UP000246145"/>
    </source>
</evidence>
<comment type="similarity">
    <text evidence="1">Belongs to the UPF0065 (bug) family.</text>
</comment>
<protein>
    <submittedName>
        <fullName evidence="3">Tripartite-type tricarboxylate transporter receptor subunit TctC</fullName>
    </submittedName>
</protein>
<dbReference type="PIRSF" id="PIRSF017082">
    <property type="entry name" value="YflP"/>
    <property type="match status" value="1"/>
</dbReference>
<reference evidence="3 4" key="1">
    <citation type="submission" date="2018-04" db="EMBL/GenBank/DDBJ databases">
        <title>Genomic Encyclopedia of Type Strains, Phase IV (KMG-IV): sequencing the most valuable type-strain genomes for metagenomic binning, comparative biology and taxonomic classification.</title>
        <authorList>
            <person name="Goeker M."/>
        </authorList>
    </citation>
    <scope>NUCLEOTIDE SEQUENCE [LARGE SCALE GENOMIC DNA]</scope>
    <source>
        <strain evidence="3 4">DSM 10065</strain>
    </source>
</reference>
<evidence type="ECO:0000313" key="3">
    <source>
        <dbReference type="EMBL" id="PVY62375.1"/>
    </source>
</evidence>
<keyword evidence="3" id="KW-0675">Receptor</keyword>
<dbReference type="EMBL" id="QEKO01000002">
    <property type="protein sequence ID" value="PVY62375.1"/>
    <property type="molecule type" value="Genomic_DNA"/>
</dbReference>
<keyword evidence="2" id="KW-0732">Signal</keyword>
<dbReference type="Pfam" id="PF03401">
    <property type="entry name" value="TctC"/>
    <property type="match status" value="1"/>
</dbReference>
<dbReference type="STRING" id="1231391.GCA_000308195_00591"/>
<organism evidence="3 4">
    <name type="scientific">Pusillimonas noertemannii</name>
    <dbReference type="NCBI Taxonomy" id="305977"/>
    <lineage>
        <taxon>Bacteria</taxon>
        <taxon>Pseudomonadati</taxon>
        <taxon>Pseudomonadota</taxon>
        <taxon>Betaproteobacteria</taxon>
        <taxon>Burkholderiales</taxon>
        <taxon>Alcaligenaceae</taxon>
        <taxon>Pusillimonas</taxon>
    </lineage>
</organism>
<gene>
    <name evidence="3" type="ORF">C7440_1868</name>
</gene>
<dbReference type="Gene3D" id="3.40.190.150">
    <property type="entry name" value="Bordetella uptake gene, domain 1"/>
    <property type="match status" value="1"/>
</dbReference>
<dbReference type="PANTHER" id="PTHR42928">
    <property type="entry name" value="TRICARBOXYLATE-BINDING PROTEIN"/>
    <property type="match status" value="1"/>
</dbReference>